<evidence type="ECO:0000259" key="1">
    <source>
        <dbReference type="SMART" id="SM00897"/>
    </source>
</evidence>
<keyword evidence="4" id="KW-1185">Reference proteome</keyword>
<dbReference type="PANTHER" id="PTHR40252:SF2">
    <property type="entry name" value="BLR0328 PROTEIN"/>
    <property type="match status" value="1"/>
</dbReference>
<sequence length="404" mass="43761">MKIATAFSVARQTQEACCEAITSLKQQLCHPPDFIVCYYSANYQYLQIAKNLQFAFLSIPMIACSSCRGVFTQAGFHSNDGSGLALWAITDKFGSYGTGLEYIQKDSDIASIRKACQKALLKALDDAKRPGELPELIWLHSSPGYEEQMITALEELVGGQVPIVGGSAADQSISGHWSLFNQTAMATQGVAVAALFPGGEIGYSFHSGYVTSRALGIVTASHHRTIQSIDSRPAADVYFEAIGADSHQVDSSSILPLSAFYPIGRLAGHLDSLPFYQLAHPRAITDGGGLKLFADVHCGDELYLMEGSRESLIQRGGRVTQMSLTEPFSRQKPIGALIIYCAGCMLAIEHDIEEVVASIRNSLVEPLPFVGAFTYGEQGHFITGRNGHGNLMSSAVVFYQRERT</sequence>
<dbReference type="Pfam" id="PF08495">
    <property type="entry name" value="FIST"/>
    <property type="match status" value="1"/>
</dbReference>
<protein>
    <recommendedName>
        <fullName evidence="5">FIST-like protein</fullName>
    </recommendedName>
</protein>
<comment type="caution">
    <text evidence="3">The sequence shown here is derived from an EMBL/GenBank/DDBJ whole genome shotgun (WGS) entry which is preliminary data.</text>
</comment>
<dbReference type="RefSeq" id="WP_165872637.1">
    <property type="nucleotide sequence ID" value="NZ_OU594967.1"/>
</dbReference>
<dbReference type="InterPro" id="IPR013702">
    <property type="entry name" value="FIST_domain_N"/>
</dbReference>
<feature type="domain" description="FIST" evidence="1">
    <location>
        <begin position="31"/>
        <end position="233"/>
    </location>
</feature>
<evidence type="ECO:0000259" key="2">
    <source>
        <dbReference type="SMART" id="SM01204"/>
    </source>
</evidence>
<gene>
    <name evidence="3" type="ORF">EV690_0582</name>
</gene>
<evidence type="ECO:0000313" key="3">
    <source>
        <dbReference type="EMBL" id="TCK60352.1"/>
    </source>
</evidence>
<name>A0A4R1K7V0_9GAMM</name>
<evidence type="ECO:0000313" key="4">
    <source>
        <dbReference type="Proteomes" id="UP000295565"/>
    </source>
</evidence>
<evidence type="ECO:0008006" key="5">
    <source>
        <dbReference type="Google" id="ProtNLM"/>
    </source>
</evidence>
<proteinExistence type="predicted"/>
<dbReference type="PANTHER" id="PTHR40252">
    <property type="entry name" value="BLR0328 PROTEIN"/>
    <property type="match status" value="1"/>
</dbReference>
<dbReference type="SMART" id="SM00897">
    <property type="entry name" value="FIST"/>
    <property type="match status" value="1"/>
</dbReference>
<dbReference type="InterPro" id="IPR019494">
    <property type="entry name" value="FIST_C"/>
</dbReference>
<dbReference type="AlphaFoldDB" id="A0A4R1K7V0"/>
<dbReference type="Pfam" id="PF10442">
    <property type="entry name" value="FIST_C"/>
    <property type="match status" value="1"/>
</dbReference>
<dbReference type="Proteomes" id="UP000295565">
    <property type="component" value="Unassembled WGS sequence"/>
</dbReference>
<reference evidence="3 4" key="1">
    <citation type="submission" date="2019-03" db="EMBL/GenBank/DDBJ databases">
        <title>Genomic Encyclopedia of Type Strains, Phase IV (KMG-IV): sequencing the most valuable type-strain genomes for metagenomic binning, comparative biology and taxonomic classification.</title>
        <authorList>
            <person name="Goeker M."/>
        </authorList>
    </citation>
    <scope>NUCLEOTIDE SEQUENCE [LARGE SCALE GENOMIC DNA]</scope>
    <source>
        <strain evidence="3 4">DSM 18577</strain>
    </source>
</reference>
<dbReference type="SMART" id="SM01204">
    <property type="entry name" value="FIST_C"/>
    <property type="match status" value="1"/>
</dbReference>
<organism evidence="3 4">
    <name type="scientific">Celerinatantimonas diazotrophica</name>
    <dbReference type="NCBI Taxonomy" id="412034"/>
    <lineage>
        <taxon>Bacteria</taxon>
        <taxon>Pseudomonadati</taxon>
        <taxon>Pseudomonadota</taxon>
        <taxon>Gammaproteobacteria</taxon>
        <taxon>Celerinatantimonadaceae</taxon>
        <taxon>Celerinatantimonas</taxon>
    </lineage>
</organism>
<accession>A0A4R1K7V0</accession>
<dbReference type="EMBL" id="SMGD01000007">
    <property type="protein sequence ID" value="TCK60352.1"/>
    <property type="molecule type" value="Genomic_DNA"/>
</dbReference>
<feature type="domain" description="FIST C-domain" evidence="2">
    <location>
        <begin position="234"/>
        <end position="381"/>
    </location>
</feature>